<feature type="region of interest" description="Disordered" evidence="1">
    <location>
        <begin position="905"/>
        <end position="1253"/>
    </location>
</feature>
<gene>
    <name evidence="3" type="ORF">HERILL_LOCUS14725</name>
</gene>
<feature type="compositionally biased region" description="Polar residues" evidence="1">
    <location>
        <begin position="141"/>
        <end position="159"/>
    </location>
</feature>
<dbReference type="Pfam" id="PF11699">
    <property type="entry name" value="CENP-C_C"/>
    <property type="match status" value="1"/>
</dbReference>
<feature type="compositionally biased region" description="Polar residues" evidence="1">
    <location>
        <begin position="437"/>
        <end position="471"/>
    </location>
</feature>
<feature type="compositionally biased region" description="Basic and acidic residues" evidence="1">
    <location>
        <begin position="908"/>
        <end position="921"/>
    </location>
</feature>
<feature type="compositionally biased region" description="Polar residues" evidence="1">
    <location>
        <begin position="670"/>
        <end position="685"/>
    </location>
</feature>
<feature type="compositionally biased region" description="Low complexity" evidence="1">
    <location>
        <begin position="527"/>
        <end position="548"/>
    </location>
</feature>
<feature type="compositionally biased region" description="Basic and acidic residues" evidence="1">
    <location>
        <begin position="852"/>
        <end position="862"/>
    </location>
</feature>
<feature type="compositionally biased region" description="Polar residues" evidence="1">
    <location>
        <begin position="1227"/>
        <end position="1239"/>
    </location>
</feature>
<dbReference type="InParanoid" id="A0A7R8V3Y8"/>
<feature type="compositionally biased region" description="Basic residues" evidence="1">
    <location>
        <begin position="643"/>
        <end position="653"/>
    </location>
</feature>
<feature type="compositionally biased region" description="Low complexity" evidence="1">
    <location>
        <begin position="473"/>
        <end position="485"/>
    </location>
</feature>
<dbReference type="InterPro" id="IPR014710">
    <property type="entry name" value="RmlC-like_jellyroll"/>
</dbReference>
<dbReference type="InterPro" id="IPR025974">
    <property type="entry name" value="Mif2/CENP-C_cupin"/>
</dbReference>
<feature type="domain" description="Mif2/CENP-C cupin" evidence="2">
    <location>
        <begin position="1440"/>
        <end position="1509"/>
    </location>
</feature>
<feature type="compositionally biased region" description="Basic and acidic residues" evidence="1">
    <location>
        <begin position="606"/>
        <end position="619"/>
    </location>
</feature>
<feature type="compositionally biased region" description="Basic and acidic residues" evidence="1">
    <location>
        <begin position="160"/>
        <end position="169"/>
    </location>
</feature>
<organism evidence="3 4">
    <name type="scientific">Hermetia illucens</name>
    <name type="common">Black soldier fly</name>
    <dbReference type="NCBI Taxonomy" id="343691"/>
    <lineage>
        <taxon>Eukaryota</taxon>
        <taxon>Metazoa</taxon>
        <taxon>Ecdysozoa</taxon>
        <taxon>Arthropoda</taxon>
        <taxon>Hexapoda</taxon>
        <taxon>Insecta</taxon>
        <taxon>Pterygota</taxon>
        <taxon>Neoptera</taxon>
        <taxon>Endopterygota</taxon>
        <taxon>Diptera</taxon>
        <taxon>Brachycera</taxon>
        <taxon>Stratiomyomorpha</taxon>
        <taxon>Stratiomyidae</taxon>
        <taxon>Hermetiinae</taxon>
        <taxon>Hermetia</taxon>
    </lineage>
</organism>
<feature type="compositionally biased region" description="Basic residues" evidence="1">
    <location>
        <begin position="549"/>
        <end position="564"/>
    </location>
</feature>
<dbReference type="Proteomes" id="UP000594454">
    <property type="component" value="Chromosome 6"/>
</dbReference>
<evidence type="ECO:0000256" key="1">
    <source>
        <dbReference type="SAM" id="MobiDB-lite"/>
    </source>
</evidence>
<feature type="compositionally biased region" description="Low complexity" evidence="1">
    <location>
        <begin position="964"/>
        <end position="987"/>
    </location>
</feature>
<accession>A0A7R8V3Y8</accession>
<feature type="compositionally biased region" description="Basic residues" evidence="1">
    <location>
        <begin position="938"/>
        <end position="948"/>
    </location>
</feature>
<feature type="region of interest" description="Disordered" evidence="1">
    <location>
        <begin position="437"/>
        <end position="685"/>
    </location>
</feature>
<feature type="region of interest" description="Disordered" evidence="1">
    <location>
        <begin position="1328"/>
        <end position="1361"/>
    </location>
</feature>
<dbReference type="InterPro" id="IPR011051">
    <property type="entry name" value="RmlC_Cupin_sf"/>
</dbReference>
<feature type="compositionally biased region" description="Basic and acidic residues" evidence="1">
    <location>
        <begin position="1012"/>
        <end position="1031"/>
    </location>
</feature>
<feature type="region of interest" description="Disordered" evidence="1">
    <location>
        <begin position="818"/>
        <end position="863"/>
    </location>
</feature>
<feature type="region of interest" description="Disordered" evidence="1">
    <location>
        <begin position="709"/>
        <end position="732"/>
    </location>
</feature>
<name>A0A7R8V3Y8_HERIL</name>
<proteinExistence type="predicted"/>
<feature type="compositionally biased region" description="Pro residues" evidence="1">
    <location>
        <begin position="517"/>
        <end position="526"/>
    </location>
</feature>
<evidence type="ECO:0000313" key="4">
    <source>
        <dbReference type="Proteomes" id="UP000594454"/>
    </source>
</evidence>
<dbReference type="EMBL" id="LR899014">
    <property type="protein sequence ID" value="CAD7092363.1"/>
    <property type="molecule type" value="Genomic_DNA"/>
</dbReference>
<feature type="region of interest" description="Disordered" evidence="1">
    <location>
        <begin position="387"/>
        <end position="409"/>
    </location>
</feature>
<keyword evidence="4" id="KW-1185">Reference proteome</keyword>
<feature type="compositionally biased region" description="Basic and acidic residues" evidence="1">
    <location>
        <begin position="1122"/>
        <end position="1131"/>
    </location>
</feature>
<dbReference type="OrthoDB" id="7872933at2759"/>
<protein>
    <recommendedName>
        <fullName evidence="2">Mif2/CENP-C cupin domain-containing protein</fullName>
    </recommendedName>
</protein>
<sequence>MVIPINNNEGALVLVFSIPIARPSIARPPIKQCKVVLKCKRKLTFPEQEKENIIMAPVANHRNSISISEILDKTDPDKLVQLIRQKRGIRNTQRIFLDLESDSNKSNRQSFPIKVQRNIKETDAPVPVAAEPDNICPADENTPSLANSKHSLSQNVNSEKGNDVSDKNRSTRIPRPRIQLRRLSQNLGRRVLLKTFEKTQQNENFCPTVASTPNQRVAPPLVYDSDISQIAGSPSIVSVENISQNDDQTLTNKRKTETVKHAKTITESLISRESRKSDAIQLTGKDQHDAGIHTQVYDESIEVDETCVGDKSHQRRLTRINNNRRTTHGDHLVDETPANLNVACSQNVQSSLQMQDQSMHPISMESKQTQIASQYLQRSNHAINSSANTLHSRHTENTNPPPQVSTSHVSLTSNLAEVSANLVSAIVNGIRRSQNNSVLAQKTPIRTQQTPQKPNDASFTIPPTQTPQMRHQSPVIVIPVYPPSSCNQTPSKTATTHSAPTSVPEQNHLRAGSQPQKPLPSDPPALPADSVALPSDSAQISSNNSKSRLSLKRQKNNSKIHSRKTLGDTIAEMTSDEDPAPVNSHSTRLSVPKEIEMEVTSDESDDGNRLQEKGVDRSNVDPPSRSIRSSIAHQSRPIDLRVSTRRISNRRTSARSEAPHTESVHHDTETSQPRKSKSMNSDSTDINFDSIFAIDRLLKRLDRSSNASRLDGIEERPQQESAENMEPMQWNPSPQVDEGVLDTFNEDIIDHVPPEEAGHGGYIHDLSPAMGKLWINAMLKTRKTGSMARSKRGHRVISKKMVHSPPPAITYNDIESSFQRRKKSQVRNPSLSRNRRKLYSKGYSENENSSEDESHYHEDITHSDNSTAITNKCIYDRESKCSKSRAPAVTTKIQTIENTIKTWHRMKSAQEKQRKSAGLDKNDDDDHLFKIPQAPAPVRKKSSVNVHLKRQERIHNNLSHRNRTQNQSRSRKSSSSSSDESTQSKESQTNHNRSMSKTNDNRRLSNHRHATPQHEDIHRLQSDYRKSHYEESSAGSSPRNSSHLNSSKKQTQRDQSRMSVIQEVSLPDSRNDHSRSHSERPVEPDLTSKFLEKSTNTSASRRGRSSIHKQKQDQVFPSNEIHPLEDTENRHSMQQKSHRKSKNSSEIISAISPVRGEQVQQALTTDEPVFKTPTNTKKSSAKRKVRKGNTDDNETTKTPSQSDRSAVKKKPKKDRDNSSAMKEKTSGVESDASSTTSLRRSVRKRQPPQPYWTSQQYQYEAEISYKDPVILKKQQKVSTKKRNPKKKVLESIAEYPSSPQLPDQGHQVQEANQKAQDLFDALKEMSINTQTNVPSKSSSKPRTQRVRKVPPTPSENYVSESDAAVNTDSGLDTNNEQNTTTFLPTWLRNLAEQKISSDPDLIKIFRLSEATVVRANNLKFRELDGVEYAYYDTGVENLYGYIRFQPGTRKKRSKTKHFELCLLSILGVMKVAINDRETTLENGDMMIVPKGTTYGIANTSDELAMLFFIKR</sequence>
<dbReference type="Gene3D" id="2.60.120.10">
    <property type="entry name" value="Jelly Rolls"/>
    <property type="match status" value="1"/>
</dbReference>
<evidence type="ECO:0000313" key="3">
    <source>
        <dbReference type="EMBL" id="CAD7092363.1"/>
    </source>
</evidence>
<evidence type="ECO:0000259" key="2">
    <source>
        <dbReference type="Pfam" id="PF11699"/>
    </source>
</evidence>
<feature type="compositionally biased region" description="Basic and acidic residues" evidence="1">
    <location>
        <begin position="657"/>
        <end position="669"/>
    </location>
</feature>
<feature type="compositionally biased region" description="Basic and acidic residues" evidence="1">
    <location>
        <begin position="1069"/>
        <end position="1083"/>
    </location>
</feature>
<feature type="compositionally biased region" description="Polar residues" evidence="1">
    <location>
        <begin position="1328"/>
        <end position="1341"/>
    </location>
</feature>
<reference evidence="3 4" key="1">
    <citation type="submission" date="2020-11" db="EMBL/GenBank/DDBJ databases">
        <authorList>
            <person name="Wallbank WR R."/>
            <person name="Pardo Diaz C."/>
            <person name="Kozak K."/>
            <person name="Martin S."/>
            <person name="Jiggins C."/>
            <person name="Moest M."/>
            <person name="Warren A I."/>
            <person name="Generalovic N T."/>
            <person name="Byers J.R.P. K."/>
            <person name="Montejo-Kovacevich G."/>
            <person name="Yen C E."/>
        </authorList>
    </citation>
    <scope>NUCLEOTIDE SEQUENCE [LARGE SCALE GENOMIC DNA]</scope>
</reference>
<feature type="compositionally biased region" description="Polar residues" evidence="1">
    <location>
        <begin position="989"/>
        <end position="998"/>
    </location>
</feature>
<feature type="compositionally biased region" description="Polar residues" evidence="1">
    <location>
        <begin position="486"/>
        <end position="505"/>
    </location>
</feature>
<feature type="compositionally biased region" description="Basic and acidic residues" evidence="1">
    <location>
        <begin position="1213"/>
        <end position="1226"/>
    </location>
</feature>
<feature type="compositionally biased region" description="Low complexity" evidence="1">
    <location>
        <begin position="1036"/>
        <end position="1047"/>
    </location>
</feature>
<dbReference type="SUPFAM" id="SSF51182">
    <property type="entry name" value="RmlC-like cupins"/>
    <property type="match status" value="1"/>
</dbReference>
<feature type="region of interest" description="Disordered" evidence="1">
    <location>
        <begin position="135"/>
        <end position="174"/>
    </location>
</feature>